<dbReference type="InterPro" id="IPR036291">
    <property type="entry name" value="NAD(P)-bd_dom_sf"/>
</dbReference>
<dbReference type="VEuPathDB" id="FungiDB:PV10_05718"/>
<evidence type="ECO:0000313" key="4">
    <source>
        <dbReference type="Proteomes" id="UP000288859"/>
    </source>
</evidence>
<dbReference type="Pfam" id="PF13460">
    <property type="entry name" value="NAD_binding_10"/>
    <property type="match status" value="1"/>
</dbReference>
<feature type="domain" description="NAD(P)-binding" evidence="2">
    <location>
        <begin position="22"/>
        <end position="241"/>
    </location>
</feature>
<proteinExistence type="inferred from homology"/>
<name>A0A438MWL8_EXOME</name>
<comment type="similarity">
    <text evidence="1">Belongs to the avfA family.</text>
</comment>
<organism evidence="3 4">
    <name type="scientific">Exophiala mesophila</name>
    <name type="common">Black yeast-like fungus</name>
    <dbReference type="NCBI Taxonomy" id="212818"/>
    <lineage>
        <taxon>Eukaryota</taxon>
        <taxon>Fungi</taxon>
        <taxon>Dikarya</taxon>
        <taxon>Ascomycota</taxon>
        <taxon>Pezizomycotina</taxon>
        <taxon>Eurotiomycetes</taxon>
        <taxon>Chaetothyriomycetidae</taxon>
        <taxon>Chaetothyriales</taxon>
        <taxon>Herpotrichiellaceae</taxon>
        <taxon>Exophiala</taxon>
    </lineage>
</organism>
<protein>
    <recommendedName>
        <fullName evidence="2">NAD(P)-binding domain-containing protein</fullName>
    </recommendedName>
</protein>
<dbReference type="Proteomes" id="UP000288859">
    <property type="component" value="Unassembled WGS sequence"/>
</dbReference>
<dbReference type="GO" id="GO:0004074">
    <property type="term" value="F:biliverdin reductase [NAD(P)H] activity"/>
    <property type="evidence" value="ECO:0007669"/>
    <property type="project" value="TreeGrafter"/>
</dbReference>
<dbReference type="InterPro" id="IPR051606">
    <property type="entry name" value="Polyketide_Oxido-like"/>
</dbReference>
<evidence type="ECO:0000256" key="1">
    <source>
        <dbReference type="ARBA" id="ARBA00038376"/>
    </source>
</evidence>
<dbReference type="AlphaFoldDB" id="A0A438MWL8"/>
<evidence type="ECO:0000259" key="2">
    <source>
        <dbReference type="Pfam" id="PF13460"/>
    </source>
</evidence>
<dbReference type="Gene3D" id="3.40.50.720">
    <property type="entry name" value="NAD(P)-binding Rossmann-like Domain"/>
    <property type="match status" value="1"/>
</dbReference>
<comment type="caution">
    <text evidence="3">The sequence shown here is derived from an EMBL/GenBank/DDBJ whole genome shotgun (WGS) entry which is preliminary data.</text>
</comment>
<dbReference type="PANTHER" id="PTHR43355:SF2">
    <property type="entry name" value="FLAVIN REDUCTASE (NADPH)"/>
    <property type="match status" value="1"/>
</dbReference>
<sequence>MPKVAHICVLGATADSNVVQGPSGIEFTNLILSNPIGPKVTLYVRNPSKLPSEFNEPEHAARLRVMVGELDDQTAIETALSDSFTPVEAVVSFVGPYASLKAFLLRTKSTPIADAFPTLLKAMKNKGVKRILALSSSSWLIHPDSGKDGHDEDLFDSVSWDWWIAMQFVAFVLPQGFREMEETGRRIACEGKDGGWGLKWTVFRVPHLSNGSGDTPVSAGYFGNGFTGSKDLTRKSMVRWVSNELETGDWINSAPVVANTH</sequence>
<dbReference type="OrthoDB" id="10254221at2759"/>
<dbReference type="GO" id="GO:0042602">
    <property type="term" value="F:riboflavin reductase (NADPH) activity"/>
    <property type="evidence" value="ECO:0007669"/>
    <property type="project" value="TreeGrafter"/>
</dbReference>
<dbReference type="InterPro" id="IPR016040">
    <property type="entry name" value="NAD(P)-bd_dom"/>
</dbReference>
<reference evidence="3 4" key="1">
    <citation type="submission" date="2017-03" db="EMBL/GenBank/DDBJ databases">
        <title>Genomes of endolithic fungi from Antarctica.</title>
        <authorList>
            <person name="Coleine C."/>
            <person name="Masonjones S."/>
            <person name="Stajich J.E."/>
        </authorList>
    </citation>
    <scope>NUCLEOTIDE SEQUENCE [LARGE SCALE GENOMIC DNA]</scope>
    <source>
        <strain evidence="3 4">CCFEE 6314</strain>
    </source>
</reference>
<dbReference type="SUPFAM" id="SSF51735">
    <property type="entry name" value="NAD(P)-binding Rossmann-fold domains"/>
    <property type="match status" value="1"/>
</dbReference>
<evidence type="ECO:0000313" key="3">
    <source>
        <dbReference type="EMBL" id="RVX68141.1"/>
    </source>
</evidence>
<gene>
    <name evidence="3" type="ORF">B0A52_08282</name>
</gene>
<accession>A0A438MWL8</accession>
<dbReference type="EMBL" id="NAJM01000041">
    <property type="protein sequence ID" value="RVX68141.1"/>
    <property type="molecule type" value="Genomic_DNA"/>
</dbReference>
<dbReference type="PANTHER" id="PTHR43355">
    <property type="entry name" value="FLAVIN REDUCTASE (NADPH)"/>
    <property type="match status" value="1"/>
</dbReference>